<feature type="signal peptide" evidence="7">
    <location>
        <begin position="1"/>
        <end position="20"/>
    </location>
</feature>
<dbReference type="Pfam" id="PF02683">
    <property type="entry name" value="DsbD_TM"/>
    <property type="match status" value="1"/>
</dbReference>
<evidence type="ECO:0000313" key="10">
    <source>
        <dbReference type="EMBL" id="MBO8431759.1"/>
    </source>
</evidence>
<feature type="domain" description="Thiol:disulfide interchange protein DsbD N-terminal" evidence="9">
    <location>
        <begin position="31"/>
        <end position="137"/>
    </location>
</feature>
<dbReference type="GO" id="GO:0017004">
    <property type="term" value="P:cytochrome complex assembly"/>
    <property type="evidence" value="ECO:0007669"/>
    <property type="project" value="UniProtKB-KW"/>
</dbReference>
<evidence type="ECO:0000256" key="3">
    <source>
        <dbReference type="ARBA" id="ARBA00022748"/>
    </source>
</evidence>
<dbReference type="GO" id="GO:0015035">
    <property type="term" value="F:protein-disulfide reductase activity"/>
    <property type="evidence" value="ECO:0007669"/>
    <property type="project" value="TreeGrafter"/>
</dbReference>
<evidence type="ECO:0000256" key="2">
    <source>
        <dbReference type="ARBA" id="ARBA00022692"/>
    </source>
</evidence>
<reference evidence="10" key="2">
    <citation type="journal article" date="2021" name="PeerJ">
        <title>Extensive microbial diversity within the chicken gut microbiome revealed by metagenomics and culture.</title>
        <authorList>
            <person name="Gilroy R."/>
            <person name="Ravi A."/>
            <person name="Getino M."/>
            <person name="Pursley I."/>
            <person name="Horton D.L."/>
            <person name="Alikhan N.F."/>
            <person name="Baker D."/>
            <person name="Gharbi K."/>
            <person name="Hall N."/>
            <person name="Watson M."/>
            <person name="Adriaenssens E.M."/>
            <person name="Foster-Nyarko E."/>
            <person name="Jarju S."/>
            <person name="Secka A."/>
            <person name="Antonio M."/>
            <person name="Oren A."/>
            <person name="Chaudhuri R.R."/>
            <person name="La Ragione R."/>
            <person name="Hildebrand F."/>
            <person name="Pallen M.J."/>
        </authorList>
    </citation>
    <scope>NUCLEOTIDE SEQUENCE</scope>
    <source>
        <strain evidence="10">2889</strain>
    </source>
</reference>
<protein>
    <submittedName>
        <fullName evidence="10">Thioredoxin family protein</fullName>
    </submittedName>
</protein>
<feature type="transmembrane region" description="Helical" evidence="6">
    <location>
        <begin position="324"/>
        <end position="351"/>
    </location>
</feature>
<reference evidence="10" key="1">
    <citation type="submission" date="2020-10" db="EMBL/GenBank/DDBJ databases">
        <authorList>
            <person name="Gilroy R."/>
        </authorList>
    </citation>
    <scope>NUCLEOTIDE SEQUENCE</scope>
    <source>
        <strain evidence="10">2889</strain>
    </source>
</reference>
<feature type="transmembrane region" description="Helical" evidence="6">
    <location>
        <begin position="281"/>
        <end position="303"/>
    </location>
</feature>
<evidence type="ECO:0000259" key="8">
    <source>
        <dbReference type="Pfam" id="PF02683"/>
    </source>
</evidence>
<gene>
    <name evidence="10" type="ORF">IAB08_00485</name>
</gene>
<dbReference type="Proteomes" id="UP000823612">
    <property type="component" value="Unassembled WGS sequence"/>
</dbReference>
<evidence type="ECO:0000256" key="6">
    <source>
        <dbReference type="SAM" id="Phobius"/>
    </source>
</evidence>
<evidence type="ECO:0000256" key="5">
    <source>
        <dbReference type="ARBA" id="ARBA00023136"/>
    </source>
</evidence>
<dbReference type="AlphaFoldDB" id="A0A9D9DUZ0"/>
<feature type="transmembrane region" description="Helical" evidence="6">
    <location>
        <begin position="245"/>
        <end position="269"/>
    </location>
</feature>
<keyword evidence="7" id="KW-0732">Signal</keyword>
<evidence type="ECO:0000256" key="1">
    <source>
        <dbReference type="ARBA" id="ARBA00004141"/>
    </source>
</evidence>
<dbReference type="Gene3D" id="3.40.30.10">
    <property type="entry name" value="Glutaredoxin"/>
    <property type="match status" value="1"/>
</dbReference>
<evidence type="ECO:0000256" key="7">
    <source>
        <dbReference type="SAM" id="SignalP"/>
    </source>
</evidence>
<feature type="transmembrane region" description="Helical" evidence="6">
    <location>
        <begin position="363"/>
        <end position="383"/>
    </location>
</feature>
<feature type="transmembrane region" description="Helical" evidence="6">
    <location>
        <begin position="432"/>
        <end position="452"/>
    </location>
</feature>
<feature type="transmembrane region" description="Helical" evidence="6">
    <location>
        <begin position="395"/>
        <end position="417"/>
    </location>
</feature>
<feature type="transmembrane region" description="Helical" evidence="6">
    <location>
        <begin position="464"/>
        <end position="486"/>
    </location>
</feature>
<dbReference type="Gene3D" id="2.60.40.1250">
    <property type="entry name" value="Thiol:disulfide interchange protein DsbD, N-terminal domain"/>
    <property type="match status" value="1"/>
</dbReference>
<dbReference type="InterPro" id="IPR036249">
    <property type="entry name" value="Thioredoxin-like_sf"/>
</dbReference>
<organism evidence="10 11">
    <name type="scientific">Candidatus Pullibacteroides excrementavium</name>
    <dbReference type="NCBI Taxonomy" id="2840905"/>
    <lineage>
        <taxon>Bacteria</taxon>
        <taxon>Pseudomonadati</taxon>
        <taxon>Bacteroidota</taxon>
        <taxon>Bacteroidia</taxon>
        <taxon>Bacteroidales</taxon>
        <taxon>Candidatus Pullibacteroides</taxon>
    </lineage>
</organism>
<comment type="caution">
    <text evidence="10">The sequence shown here is derived from an EMBL/GenBank/DDBJ whole genome shotgun (WGS) entry which is preliminary data.</text>
</comment>
<dbReference type="InterPro" id="IPR003834">
    <property type="entry name" value="Cyt_c_assmbl_TM_dom"/>
</dbReference>
<name>A0A9D9DUZ0_9BACT</name>
<dbReference type="InterPro" id="IPR028250">
    <property type="entry name" value="DsbDN"/>
</dbReference>
<proteinExistence type="predicted"/>
<comment type="subcellular location">
    <subcellularLocation>
        <location evidence="1">Membrane</location>
        <topology evidence="1">Multi-pass membrane protein</topology>
    </subcellularLocation>
</comment>
<feature type="transmembrane region" description="Helical" evidence="6">
    <location>
        <begin position="201"/>
        <end position="225"/>
    </location>
</feature>
<dbReference type="Pfam" id="PF11412">
    <property type="entry name" value="DsbD_N"/>
    <property type="match status" value="1"/>
</dbReference>
<accession>A0A9D9DUZ0</accession>
<dbReference type="PANTHER" id="PTHR32234">
    <property type="entry name" value="THIOL:DISULFIDE INTERCHANGE PROTEIN DSBD"/>
    <property type="match status" value="1"/>
</dbReference>
<keyword evidence="5 6" id="KW-0472">Membrane</keyword>
<feature type="chain" id="PRO_5038714925" evidence="7">
    <location>
        <begin position="21"/>
        <end position="686"/>
    </location>
</feature>
<evidence type="ECO:0000259" key="9">
    <source>
        <dbReference type="Pfam" id="PF11412"/>
    </source>
</evidence>
<dbReference type="SUPFAM" id="SSF52833">
    <property type="entry name" value="Thioredoxin-like"/>
    <property type="match status" value="1"/>
</dbReference>
<dbReference type="PANTHER" id="PTHR32234:SF0">
    <property type="entry name" value="THIOL:DISULFIDE INTERCHANGE PROTEIN DSBD"/>
    <property type="match status" value="1"/>
</dbReference>
<evidence type="ECO:0000256" key="4">
    <source>
        <dbReference type="ARBA" id="ARBA00022989"/>
    </source>
</evidence>
<evidence type="ECO:0000313" key="11">
    <source>
        <dbReference type="Proteomes" id="UP000823612"/>
    </source>
</evidence>
<keyword evidence="4 6" id="KW-1133">Transmembrane helix</keyword>
<sequence length="686" mass="75239">MKKILFAVWGFFLLVAASWAQENPVKWKCSVKYLKGNEAELVIKANVGGGYHLYSQDAGGALPTTFNFPESGNFKLVGTASENPAPVEENDEFLGMVRFFAKDAEFRQKITIHTEENFTIDATVDYQVCNDETCLPFNDIELSFKVKGVKGAAPAPVAEAEPAAKEAVAETSAPAQPAVSDQDANATVEEASVPVEEEESLAGFFLLAILAGLACVFTPCVFPMIPMTVSFFMDTDDGSSRKAGIIKGAIFTLSITLIYTLIGAIVAITKSADFANVLSTHWIPNLIFFLLFVTFAFSFFGLFEITLPSGMSNKLDAKADKGGYISAFFMAAVLAIVSFSCTGPFVATLLVEAAMGTSVLKPLLGMFFFGLAMGFPFFLLSLFPSLLAKMPKSGGWLNSVKVVFAFVLLAFGMKFLLNIDQVYELHIFTREAYLAIWIVIFALLGFYLLGKIKFAHDSDVPHIGVFRLILVIAVFSFTIYLIPGLFGAPLKMVSSLVPPITTQQFNLSQPVMVSGVGSAAAGPEQELCGTPRYSDRLTLPFGLKGYFDYNEGMACAKQQNKPVFIDFKGHSCANCKKMEAEVWSDPRVQALLKEYIIIALYCDDREELPEAEWVTSSINGKVMKTMGKRNADFQVTRFNTNTLPYYNLLDTEGKELTSRSYGYDSDVEAFIAYLQEGLDNFQKTGK</sequence>
<dbReference type="GO" id="GO:0016020">
    <property type="term" value="C:membrane"/>
    <property type="evidence" value="ECO:0007669"/>
    <property type="project" value="UniProtKB-SubCell"/>
</dbReference>
<dbReference type="GO" id="GO:0045454">
    <property type="term" value="P:cell redox homeostasis"/>
    <property type="evidence" value="ECO:0007669"/>
    <property type="project" value="TreeGrafter"/>
</dbReference>
<dbReference type="EMBL" id="JADIMZ010000008">
    <property type="protein sequence ID" value="MBO8431759.1"/>
    <property type="molecule type" value="Genomic_DNA"/>
</dbReference>
<keyword evidence="3" id="KW-0201">Cytochrome c-type biogenesis</keyword>
<feature type="domain" description="Cytochrome C biogenesis protein transmembrane" evidence="8">
    <location>
        <begin position="206"/>
        <end position="414"/>
    </location>
</feature>
<keyword evidence="2 6" id="KW-0812">Transmembrane</keyword>
<dbReference type="InterPro" id="IPR036929">
    <property type="entry name" value="DsbDN_sf"/>
</dbReference>
<dbReference type="Pfam" id="PF13899">
    <property type="entry name" value="Thioredoxin_7"/>
    <property type="match status" value="1"/>
</dbReference>